<sequence length="134" mass="15056">MKIGDVSESAQSYNLIKQALNATSKRKIVINNNISNINTRGYKRSYVTFEDTLKKSKDELQLKTTNERHIAFNKKVGEIRIKKDQSDSMKMDGNNVDIDNEMTNLAANTLEYNALITSLNSALAARRCVINGGR</sequence>
<evidence type="ECO:0000256" key="2">
    <source>
        <dbReference type="ARBA" id="ARBA00009677"/>
    </source>
</evidence>
<evidence type="ECO:0000256" key="3">
    <source>
        <dbReference type="ARBA" id="ARBA00014376"/>
    </source>
</evidence>
<comment type="function">
    <text evidence="5 6">Structural component of flagellum, the bacterial motility apparatus. Part of the rod structure of flagellar basal body.</text>
</comment>
<evidence type="ECO:0000256" key="4">
    <source>
        <dbReference type="ARBA" id="ARBA00023143"/>
    </source>
</evidence>
<dbReference type="EMBL" id="JENJ01000011">
    <property type="protein sequence ID" value="KGM97414.1"/>
    <property type="molecule type" value="Genomic_DNA"/>
</dbReference>
<keyword evidence="8" id="KW-0969">Cilium</keyword>
<evidence type="ECO:0000313" key="8">
    <source>
        <dbReference type="EMBL" id="KGM97414.1"/>
    </source>
</evidence>
<dbReference type="GO" id="GO:0030694">
    <property type="term" value="C:bacterial-type flagellum basal body, rod"/>
    <property type="evidence" value="ECO:0007669"/>
    <property type="project" value="InterPro"/>
</dbReference>
<dbReference type="InterPro" id="IPR001444">
    <property type="entry name" value="Flag_bb_rod_N"/>
</dbReference>
<proteinExistence type="inferred from homology"/>
<comment type="caution">
    <text evidence="8">The sequence shown here is derived from an EMBL/GenBank/DDBJ whole genome shotgun (WGS) entry which is preliminary data.</text>
</comment>
<evidence type="ECO:0000313" key="9">
    <source>
        <dbReference type="Proteomes" id="UP000030012"/>
    </source>
</evidence>
<dbReference type="GO" id="GO:0071973">
    <property type="term" value="P:bacterial-type flagellum-dependent cell motility"/>
    <property type="evidence" value="ECO:0007669"/>
    <property type="project" value="InterPro"/>
</dbReference>
<dbReference type="Proteomes" id="UP000030012">
    <property type="component" value="Unassembled WGS sequence"/>
</dbReference>
<dbReference type="NCBIfam" id="NF009266">
    <property type="entry name" value="PRK12623.1"/>
    <property type="match status" value="1"/>
</dbReference>
<feature type="domain" description="Flagellar basal body rod protein N-terminal" evidence="7">
    <location>
        <begin position="19"/>
        <end position="43"/>
    </location>
</feature>
<comment type="subunit">
    <text evidence="6">The basal body constitutes a major portion of the flagellar organelle and consists of a number of rings mounted on a central rod.</text>
</comment>
<dbReference type="Pfam" id="PF00460">
    <property type="entry name" value="Flg_bb_rod"/>
    <property type="match status" value="1"/>
</dbReference>
<evidence type="ECO:0000256" key="1">
    <source>
        <dbReference type="ARBA" id="ARBA00004117"/>
    </source>
</evidence>
<comment type="subcellular location">
    <subcellularLocation>
        <location evidence="1 6">Bacterial flagellum basal body</location>
    </subcellularLocation>
</comment>
<keyword evidence="4 6" id="KW-0975">Bacterial flagellum</keyword>
<dbReference type="AlphaFoldDB" id="A0A0A0I7I9"/>
<evidence type="ECO:0000259" key="7">
    <source>
        <dbReference type="Pfam" id="PF00460"/>
    </source>
</evidence>
<dbReference type="InterPro" id="IPR006300">
    <property type="entry name" value="FlgB"/>
</dbReference>
<dbReference type="RefSeq" id="WP_039253544.1">
    <property type="nucleotide sequence ID" value="NZ_JENJ01000011.1"/>
</dbReference>
<comment type="similarity">
    <text evidence="2 6">Belongs to the flagella basal body rod proteins family.</text>
</comment>
<evidence type="ECO:0000256" key="5">
    <source>
        <dbReference type="ARBA" id="ARBA00024934"/>
    </source>
</evidence>
<dbReference type="NCBIfam" id="TIGR01396">
    <property type="entry name" value="FlgB"/>
    <property type="match status" value="1"/>
</dbReference>
<dbReference type="PIRSF" id="PIRSF002889">
    <property type="entry name" value="Rod_FlgB"/>
    <property type="match status" value="1"/>
</dbReference>
<name>A0A0A0I7I9_CLONO</name>
<protein>
    <recommendedName>
        <fullName evidence="3 6">Flagellar basal body rod protein FlgB</fullName>
    </recommendedName>
</protein>
<gene>
    <name evidence="8" type="primary">flgB</name>
    <name evidence="8" type="ORF">Z968_03870</name>
</gene>
<keyword evidence="8" id="KW-0966">Cell projection</keyword>
<accession>A0A0A0I7I9</accession>
<dbReference type="OrthoDB" id="9792068at2"/>
<organism evidence="8 9">
    <name type="scientific">Clostridium novyi A str. 4552</name>
    <dbReference type="NCBI Taxonomy" id="1444289"/>
    <lineage>
        <taxon>Bacteria</taxon>
        <taxon>Bacillati</taxon>
        <taxon>Bacillota</taxon>
        <taxon>Clostridia</taxon>
        <taxon>Eubacteriales</taxon>
        <taxon>Clostridiaceae</taxon>
        <taxon>Clostridium</taxon>
    </lineage>
</organism>
<evidence type="ECO:0000256" key="6">
    <source>
        <dbReference type="PIRNR" id="PIRNR002889"/>
    </source>
</evidence>
<reference evidence="8 9" key="1">
    <citation type="submission" date="2014-01" db="EMBL/GenBank/DDBJ databases">
        <title>Plasmidome dynamics in the species complex Clostridium novyi sensu lato converts strains of independent lineages into distinctly different pathogens.</title>
        <authorList>
            <person name="Skarin H."/>
            <person name="Segerman B."/>
        </authorList>
    </citation>
    <scope>NUCLEOTIDE SEQUENCE [LARGE SCALE GENOMIC DNA]</scope>
    <source>
        <strain evidence="8 9">4552</strain>
    </source>
</reference>
<keyword evidence="8" id="KW-0282">Flagellum</keyword>